<comment type="similarity">
    <text evidence="2">Belongs to the GmhB family.</text>
</comment>
<dbReference type="SUPFAM" id="SSF56784">
    <property type="entry name" value="HAD-like"/>
    <property type="match status" value="1"/>
</dbReference>
<evidence type="ECO:0000256" key="7">
    <source>
        <dbReference type="ARBA" id="ARBA00031828"/>
    </source>
</evidence>
<dbReference type="Proteomes" id="UP000177306">
    <property type="component" value="Unassembled WGS sequence"/>
</dbReference>
<dbReference type="InterPro" id="IPR023214">
    <property type="entry name" value="HAD_sf"/>
</dbReference>
<dbReference type="GO" id="GO:0046872">
    <property type="term" value="F:metal ion binding"/>
    <property type="evidence" value="ECO:0007669"/>
    <property type="project" value="UniProtKB-KW"/>
</dbReference>
<evidence type="ECO:0000256" key="6">
    <source>
        <dbReference type="ARBA" id="ARBA00023277"/>
    </source>
</evidence>
<organism evidence="8 9">
    <name type="scientific">Candidatus Kaiserbacteria bacterium RIFCSPLOWO2_01_FULL_53_17</name>
    <dbReference type="NCBI Taxonomy" id="1798511"/>
    <lineage>
        <taxon>Bacteria</taxon>
        <taxon>Candidatus Kaiseribacteriota</taxon>
    </lineage>
</organism>
<comment type="subcellular location">
    <subcellularLocation>
        <location evidence="1">Cytoplasm</location>
    </subcellularLocation>
</comment>
<name>A0A1F6EG65_9BACT</name>
<dbReference type="InterPro" id="IPR036412">
    <property type="entry name" value="HAD-like_sf"/>
</dbReference>
<dbReference type="AlphaFoldDB" id="A0A1F6EG65"/>
<dbReference type="GO" id="GO:0016791">
    <property type="term" value="F:phosphatase activity"/>
    <property type="evidence" value="ECO:0007669"/>
    <property type="project" value="InterPro"/>
</dbReference>
<sequence length="194" mass="21687">MFIGTKKIIFADLDGVFFKLVNHFGERGVSARTQDEIELIAGLEDILRKLVERNYVIVGITNQPDIARKKITHEFLEEKHRRLLKTYPQITEVFICAHTETDLCGCRKPKPGLLQQAGKKYEADFASSWMIGDSRSDIEAGHAMRTRTILVQTLWNSESTTPVLGYVTAVAKSAHGALSLILALEEGVSNKDDV</sequence>
<evidence type="ECO:0000256" key="4">
    <source>
        <dbReference type="ARBA" id="ARBA00022723"/>
    </source>
</evidence>
<dbReference type="NCBIfam" id="TIGR01656">
    <property type="entry name" value="Histidinol-ppas"/>
    <property type="match status" value="1"/>
</dbReference>
<dbReference type="InterPro" id="IPR006543">
    <property type="entry name" value="Histidinol-phos"/>
</dbReference>
<dbReference type="GO" id="GO:0005975">
    <property type="term" value="P:carbohydrate metabolic process"/>
    <property type="evidence" value="ECO:0007669"/>
    <property type="project" value="InterPro"/>
</dbReference>
<evidence type="ECO:0000256" key="5">
    <source>
        <dbReference type="ARBA" id="ARBA00022801"/>
    </source>
</evidence>
<evidence type="ECO:0000313" key="8">
    <source>
        <dbReference type="EMBL" id="OGG72648.1"/>
    </source>
</evidence>
<keyword evidence="3" id="KW-0963">Cytoplasm</keyword>
<keyword evidence="4" id="KW-0479">Metal-binding</keyword>
<keyword evidence="6" id="KW-0119">Carbohydrate metabolism</keyword>
<dbReference type="NCBIfam" id="TIGR01662">
    <property type="entry name" value="HAD-SF-IIIA"/>
    <property type="match status" value="1"/>
</dbReference>
<evidence type="ECO:0000256" key="1">
    <source>
        <dbReference type="ARBA" id="ARBA00004496"/>
    </source>
</evidence>
<dbReference type="PANTHER" id="PTHR42891">
    <property type="entry name" value="D-GLYCERO-BETA-D-MANNO-HEPTOSE-1,7-BISPHOSPHATE 7-PHOSPHATASE"/>
    <property type="match status" value="1"/>
</dbReference>
<evidence type="ECO:0000256" key="2">
    <source>
        <dbReference type="ARBA" id="ARBA00005628"/>
    </source>
</evidence>
<accession>A0A1F6EG65</accession>
<dbReference type="InterPro" id="IPR004446">
    <property type="entry name" value="Heptose_bisP_phosphatase"/>
</dbReference>
<dbReference type="Gene3D" id="3.40.50.1000">
    <property type="entry name" value="HAD superfamily/HAD-like"/>
    <property type="match status" value="1"/>
</dbReference>
<protein>
    <recommendedName>
        <fullName evidence="7">D,D-heptose 1,7-bisphosphate phosphatase</fullName>
    </recommendedName>
</protein>
<keyword evidence="5" id="KW-0378">Hydrolase</keyword>
<evidence type="ECO:0000313" key="9">
    <source>
        <dbReference type="Proteomes" id="UP000177306"/>
    </source>
</evidence>
<evidence type="ECO:0000256" key="3">
    <source>
        <dbReference type="ARBA" id="ARBA00022490"/>
    </source>
</evidence>
<proteinExistence type="inferred from homology"/>
<reference evidence="8 9" key="1">
    <citation type="journal article" date="2016" name="Nat. Commun.">
        <title>Thousands of microbial genomes shed light on interconnected biogeochemical processes in an aquifer system.</title>
        <authorList>
            <person name="Anantharaman K."/>
            <person name="Brown C.T."/>
            <person name="Hug L.A."/>
            <person name="Sharon I."/>
            <person name="Castelle C.J."/>
            <person name="Probst A.J."/>
            <person name="Thomas B.C."/>
            <person name="Singh A."/>
            <person name="Wilkins M.J."/>
            <person name="Karaoz U."/>
            <person name="Brodie E.L."/>
            <person name="Williams K.H."/>
            <person name="Hubbard S.S."/>
            <person name="Banfield J.F."/>
        </authorList>
    </citation>
    <scope>NUCLEOTIDE SEQUENCE [LARGE SCALE GENOMIC DNA]</scope>
</reference>
<dbReference type="EMBL" id="MFLY01000036">
    <property type="protein sequence ID" value="OGG72648.1"/>
    <property type="molecule type" value="Genomic_DNA"/>
</dbReference>
<dbReference type="PANTHER" id="PTHR42891:SF1">
    <property type="entry name" value="D-GLYCERO-BETA-D-MANNO-HEPTOSE-1,7-BISPHOSPHATE 7-PHOSPHATASE"/>
    <property type="match status" value="1"/>
</dbReference>
<dbReference type="GO" id="GO:0005737">
    <property type="term" value="C:cytoplasm"/>
    <property type="evidence" value="ECO:0007669"/>
    <property type="project" value="UniProtKB-SubCell"/>
</dbReference>
<dbReference type="InterPro" id="IPR006549">
    <property type="entry name" value="HAD-SF_hydro_IIIA"/>
</dbReference>
<gene>
    <name evidence="8" type="ORF">A3A38_00205</name>
</gene>
<comment type="caution">
    <text evidence="8">The sequence shown here is derived from an EMBL/GenBank/DDBJ whole genome shotgun (WGS) entry which is preliminary data.</text>
</comment>
<dbReference type="Pfam" id="PF13242">
    <property type="entry name" value="Hydrolase_like"/>
    <property type="match status" value="1"/>
</dbReference>